<feature type="chain" id="PRO_5001760831" evidence="1">
    <location>
        <begin position="29"/>
        <end position="293"/>
    </location>
</feature>
<comment type="caution">
    <text evidence="2">The sequence shown here is derived from an EMBL/GenBank/DDBJ whole genome shotgun (WGS) entry which is preliminary data.</text>
</comment>
<dbReference type="EMBL" id="JOKH01000002">
    <property type="protein sequence ID" value="KEQ18028.1"/>
    <property type="molecule type" value="Genomic_DNA"/>
</dbReference>
<organism evidence="2 3">
    <name type="scientific">Endozoicomonas numazuensis</name>
    <dbReference type="NCBI Taxonomy" id="1137799"/>
    <lineage>
        <taxon>Bacteria</taxon>
        <taxon>Pseudomonadati</taxon>
        <taxon>Pseudomonadota</taxon>
        <taxon>Gammaproteobacteria</taxon>
        <taxon>Oceanospirillales</taxon>
        <taxon>Endozoicomonadaceae</taxon>
        <taxon>Endozoicomonas</taxon>
    </lineage>
</organism>
<reference evidence="2 3" key="1">
    <citation type="submission" date="2014-06" db="EMBL/GenBank/DDBJ databases">
        <title>Whole Genome Sequences of Three Symbiotic Endozoicomonas Bacteria.</title>
        <authorList>
            <person name="Neave M.J."/>
            <person name="Apprill A."/>
            <person name="Voolstra C.R."/>
        </authorList>
    </citation>
    <scope>NUCLEOTIDE SEQUENCE [LARGE SCALE GENOMIC DNA]</scope>
    <source>
        <strain evidence="2 3">DSM 25634</strain>
    </source>
</reference>
<evidence type="ECO:0000256" key="1">
    <source>
        <dbReference type="SAM" id="SignalP"/>
    </source>
</evidence>
<keyword evidence="3" id="KW-1185">Reference proteome</keyword>
<evidence type="ECO:0000313" key="3">
    <source>
        <dbReference type="Proteomes" id="UP000028073"/>
    </source>
</evidence>
<protein>
    <submittedName>
        <fullName evidence="2">Uncharacterized protein</fullName>
    </submittedName>
</protein>
<proteinExistence type="predicted"/>
<dbReference type="AlphaFoldDB" id="A0A081NHV5"/>
<keyword evidence="1" id="KW-0732">Signal</keyword>
<name>A0A081NHV5_9GAMM</name>
<gene>
    <name evidence="2" type="ORF">GZ78_10570</name>
</gene>
<accession>A0A081NHV5</accession>
<feature type="signal peptide" evidence="1">
    <location>
        <begin position="1"/>
        <end position="28"/>
    </location>
</feature>
<sequence length="293" mass="32804">MIMFWKKESLYAVIPLLCATAIASSANADSLSEDFSSLPTFSTLDAPKHVAKSFKDYTKVHYASQIRNGITTGQQICIYSQMKTIARLSLPGETSDNVSPVVSVRLLDDEFNKVFYPQIPRDNADNLFYGQFVVMDFTTYLNSEAALQAKAEAENDPNLLFKRPSEFLNKKGMFKVCGVVTAWLDLTDQNVKKITNQTLPKGVEAGPSLPTLSVEHFLELNSAQLAEAYVNSQNAYVDDSADGWTTPARYDRGNFYSLQNRERAYKFGAEFNETRLQELGIYNIIPEEPTPTP</sequence>
<evidence type="ECO:0000313" key="2">
    <source>
        <dbReference type="EMBL" id="KEQ18028.1"/>
    </source>
</evidence>
<dbReference type="Proteomes" id="UP000028073">
    <property type="component" value="Unassembled WGS sequence"/>
</dbReference>